<dbReference type="Proteomes" id="UP000694941">
    <property type="component" value="Unplaced"/>
</dbReference>
<feature type="domain" description="GPAT/DHAPAT C-terminal" evidence="1">
    <location>
        <begin position="94"/>
        <end position="387"/>
    </location>
</feature>
<protein>
    <submittedName>
        <fullName evidence="3">Dihydroxyacetone phosphate acyltransferase-like</fullName>
    </submittedName>
</protein>
<evidence type="ECO:0000259" key="1">
    <source>
        <dbReference type="Pfam" id="PF19277"/>
    </source>
</evidence>
<name>A0ABM1BZC5_LIMPO</name>
<sequence>ITADFTGKLAQFQHVYFYRITADFTGKLAHFQHVYFYRITADFTEELAQFQHVYFYRITADFTEELAQFQHVYFYRITADFTGKLAHCKVSSYSVEGLIKARSILRDNFGSIFMNIGDPVSVREFCGKQIDRSLHSLQPRFKFSLTPMEQQVTMDLAVNIIRTHQRNLVLSHFPLVCLVMGDHLREEHCGAALESVIARVAWLEELVNQTGACIASQDGVTRWDEVQQQIHVHSNLFTVTSDMKVELTHSESESTHASDTIHSLKLSNKVIKEALPYLAIYHYGNQAIQLLVHYAMVALIIVTTRTSSLSLESLFSRYQGLQKILQREFVFESKKSLEDMLSALEVLQNQEILCYEESRVSLDKTPDNLQWKVNLLASLLSPFLEGYK</sequence>
<dbReference type="InterPro" id="IPR022284">
    <property type="entry name" value="GPAT/DHAPAT"/>
</dbReference>
<dbReference type="Pfam" id="PF19277">
    <property type="entry name" value="GPAT_C"/>
    <property type="match status" value="1"/>
</dbReference>
<dbReference type="PANTHER" id="PTHR12563">
    <property type="entry name" value="GLYCEROL-3-PHOSPHATE ACYLTRANSFERASE"/>
    <property type="match status" value="1"/>
</dbReference>
<keyword evidence="2" id="KW-1185">Reference proteome</keyword>
<dbReference type="RefSeq" id="XP_013791528.1">
    <property type="nucleotide sequence ID" value="XM_013936074.1"/>
</dbReference>
<dbReference type="PANTHER" id="PTHR12563:SF17">
    <property type="entry name" value="DIHYDROXYACETONE PHOSPHATE ACYLTRANSFERASE"/>
    <property type="match status" value="1"/>
</dbReference>
<proteinExistence type="predicted"/>
<dbReference type="GeneID" id="106475391"/>
<reference evidence="3" key="1">
    <citation type="submission" date="2025-08" db="UniProtKB">
        <authorList>
            <consortium name="RefSeq"/>
        </authorList>
    </citation>
    <scope>IDENTIFICATION</scope>
    <source>
        <tissue evidence="3">Muscle</tissue>
    </source>
</reference>
<accession>A0ABM1BZC5</accession>
<gene>
    <name evidence="3" type="primary">LOC106475391</name>
</gene>
<organism evidence="2 3">
    <name type="scientific">Limulus polyphemus</name>
    <name type="common">Atlantic horseshoe crab</name>
    <dbReference type="NCBI Taxonomy" id="6850"/>
    <lineage>
        <taxon>Eukaryota</taxon>
        <taxon>Metazoa</taxon>
        <taxon>Ecdysozoa</taxon>
        <taxon>Arthropoda</taxon>
        <taxon>Chelicerata</taxon>
        <taxon>Merostomata</taxon>
        <taxon>Xiphosura</taxon>
        <taxon>Limulidae</taxon>
        <taxon>Limulus</taxon>
    </lineage>
</organism>
<feature type="non-terminal residue" evidence="3">
    <location>
        <position position="388"/>
    </location>
</feature>
<evidence type="ECO:0000313" key="3">
    <source>
        <dbReference type="RefSeq" id="XP_013791528.1"/>
    </source>
</evidence>
<dbReference type="InterPro" id="IPR045520">
    <property type="entry name" value="GPAT/DHAPAT_C"/>
</dbReference>
<evidence type="ECO:0000313" key="2">
    <source>
        <dbReference type="Proteomes" id="UP000694941"/>
    </source>
</evidence>
<feature type="non-terminal residue" evidence="3">
    <location>
        <position position="1"/>
    </location>
</feature>